<comment type="caution">
    <text evidence="2">The sequence shown here is derived from an EMBL/GenBank/DDBJ whole genome shotgun (WGS) entry which is preliminary data.</text>
</comment>
<dbReference type="PANTHER" id="PTHR46599:SF6">
    <property type="entry name" value="DUAL SPECIFICITY PHOSPHATASE 26"/>
    <property type="match status" value="1"/>
</dbReference>
<dbReference type="InterPro" id="IPR029526">
    <property type="entry name" value="PGBD"/>
</dbReference>
<accession>A0ABQ9IP39</accession>
<proteinExistence type="predicted"/>
<organism evidence="2 3">
    <name type="scientific">Dryococelus australis</name>
    <dbReference type="NCBI Taxonomy" id="614101"/>
    <lineage>
        <taxon>Eukaryota</taxon>
        <taxon>Metazoa</taxon>
        <taxon>Ecdysozoa</taxon>
        <taxon>Arthropoda</taxon>
        <taxon>Hexapoda</taxon>
        <taxon>Insecta</taxon>
        <taxon>Pterygota</taxon>
        <taxon>Neoptera</taxon>
        <taxon>Polyneoptera</taxon>
        <taxon>Phasmatodea</taxon>
        <taxon>Verophasmatodea</taxon>
        <taxon>Anareolatae</taxon>
        <taxon>Phasmatidae</taxon>
        <taxon>Eurycanthinae</taxon>
        <taxon>Dryococelus</taxon>
    </lineage>
</organism>
<evidence type="ECO:0000313" key="3">
    <source>
        <dbReference type="Proteomes" id="UP001159363"/>
    </source>
</evidence>
<evidence type="ECO:0000313" key="2">
    <source>
        <dbReference type="EMBL" id="KAJ8898410.1"/>
    </source>
</evidence>
<protein>
    <recommendedName>
        <fullName evidence="1">PiggyBac transposable element-derived protein domain-containing protein</fullName>
    </recommendedName>
</protein>
<dbReference type="Proteomes" id="UP001159363">
    <property type="component" value="Chromosome 1"/>
</dbReference>
<evidence type="ECO:0000259" key="1">
    <source>
        <dbReference type="Pfam" id="PF13843"/>
    </source>
</evidence>
<name>A0ABQ9IP39_9NEOP</name>
<gene>
    <name evidence="2" type="ORF">PR048_003770</name>
</gene>
<reference evidence="2 3" key="1">
    <citation type="submission" date="2023-02" db="EMBL/GenBank/DDBJ databases">
        <title>LHISI_Scaffold_Assembly.</title>
        <authorList>
            <person name="Stuart O.P."/>
            <person name="Cleave R."/>
            <person name="Magrath M.J.L."/>
            <person name="Mikheyev A.S."/>
        </authorList>
    </citation>
    <scope>NUCLEOTIDE SEQUENCE [LARGE SCALE GENOMIC DNA]</scope>
    <source>
        <strain evidence="2">Daus_M_001</strain>
        <tissue evidence="2">Leg muscle</tissue>
    </source>
</reference>
<feature type="domain" description="PiggyBac transposable element-derived protein" evidence="1">
    <location>
        <begin position="16"/>
        <end position="137"/>
    </location>
</feature>
<dbReference type="PANTHER" id="PTHR46599">
    <property type="entry name" value="PIGGYBAC TRANSPOSABLE ELEMENT-DERIVED PROTEIN 4"/>
    <property type="match status" value="1"/>
</dbReference>
<keyword evidence="3" id="KW-1185">Reference proteome</keyword>
<dbReference type="Pfam" id="PF13843">
    <property type="entry name" value="DDE_Tnp_1_7"/>
    <property type="match status" value="1"/>
</dbReference>
<sequence length="143" mass="16176">MLAATVQVPLSERNFGTGRKITTDNWFTSFDPVKFLLVKDITIVGTVRKNKREIPTGFITTTQRADCSSIFVFREDRTLVSYAPTNKKNVLLISTMHHDAAIDNHTGNWNKPEIVTFYNSTKGGVDVMDKLCATYNTIRNCRL</sequence>
<dbReference type="EMBL" id="JARBHB010000001">
    <property type="protein sequence ID" value="KAJ8898410.1"/>
    <property type="molecule type" value="Genomic_DNA"/>
</dbReference>